<keyword evidence="2" id="KW-1185">Reference proteome</keyword>
<evidence type="ECO:0000313" key="2">
    <source>
        <dbReference type="Proteomes" id="UP000003340"/>
    </source>
</evidence>
<dbReference type="STRING" id="537013.CLOSTMETH_02496"/>
<dbReference type="EMBL" id="ACEC01000083">
    <property type="protein sequence ID" value="EEG29888.1"/>
    <property type="molecule type" value="Genomic_DNA"/>
</dbReference>
<dbReference type="AlphaFoldDB" id="C0EF55"/>
<dbReference type="HOGENOM" id="CLU_2517721_0_0_9"/>
<reference evidence="1 2" key="1">
    <citation type="submission" date="2009-01" db="EMBL/GenBank/DDBJ databases">
        <authorList>
            <person name="Fulton L."/>
            <person name="Clifton S."/>
            <person name="Fulton B."/>
            <person name="Xu J."/>
            <person name="Minx P."/>
            <person name="Pepin K.H."/>
            <person name="Johnson M."/>
            <person name="Bhonagiri V."/>
            <person name="Nash W.E."/>
            <person name="Mardis E.R."/>
            <person name="Wilson R.K."/>
        </authorList>
    </citation>
    <scope>NUCLEOTIDE SEQUENCE [LARGE SCALE GENOMIC DNA]</scope>
    <source>
        <strain evidence="1 2">DSM 5476</strain>
    </source>
</reference>
<name>C0EF55_9FIRM</name>
<comment type="caution">
    <text evidence="1">The sequence shown here is derived from an EMBL/GenBank/DDBJ whole genome shotgun (WGS) entry which is preliminary data.</text>
</comment>
<dbReference type="Proteomes" id="UP000003340">
    <property type="component" value="Unassembled WGS sequence"/>
</dbReference>
<proteinExistence type="predicted"/>
<reference evidence="1 2" key="2">
    <citation type="submission" date="2009-02" db="EMBL/GenBank/DDBJ databases">
        <title>Draft genome sequence of Clostridium methylpentosum (DSM 5476).</title>
        <authorList>
            <person name="Sudarsanam P."/>
            <person name="Ley R."/>
            <person name="Guruge J."/>
            <person name="Turnbaugh P.J."/>
            <person name="Mahowald M."/>
            <person name="Liep D."/>
            <person name="Gordon J."/>
        </authorList>
    </citation>
    <scope>NUCLEOTIDE SEQUENCE [LARGE SCALE GENOMIC DNA]</scope>
    <source>
        <strain evidence="1 2">DSM 5476</strain>
    </source>
</reference>
<evidence type="ECO:0000313" key="1">
    <source>
        <dbReference type="EMBL" id="EEG29888.1"/>
    </source>
</evidence>
<feature type="non-terminal residue" evidence="1">
    <location>
        <position position="1"/>
    </location>
</feature>
<gene>
    <name evidence="1" type="ORF">CLOSTMETH_02496</name>
</gene>
<organism evidence="1 2">
    <name type="scientific">[Clostridium] methylpentosum DSM 5476</name>
    <dbReference type="NCBI Taxonomy" id="537013"/>
    <lineage>
        <taxon>Bacteria</taxon>
        <taxon>Bacillati</taxon>
        <taxon>Bacillota</taxon>
        <taxon>Clostridia</taxon>
        <taxon>Eubacteriales</taxon>
        <taxon>Oscillospiraceae</taxon>
        <taxon>Oscillospiraceae incertae sedis</taxon>
    </lineage>
</organism>
<accession>C0EF55</accession>
<protein>
    <submittedName>
        <fullName evidence="1">Uncharacterized protein</fullName>
    </submittedName>
</protein>
<sequence length="84" mass="9900">VQHYYVDGKEVFQSTVPLRALTAKQYSFTLILYHSFVKFVNICPKIWYFLIRCAHAGAEKKNILVRTSQGFYVYLRFALNCKKD</sequence>